<feature type="compositionally biased region" description="Acidic residues" evidence="1">
    <location>
        <begin position="103"/>
        <end position="120"/>
    </location>
</feature>
<proteinExistence type="predicted"/>
<protein>
    <submittedName>
        <fullName evidence="2">Uncharacterized protein</fullName>
    </submittedName>
</protein>
<evidence type="ECO:0000313" key="3">
    <source>
        <dbReference type="Proteomes" id="UP001189429"/>
    </source>
</evidence>
<gene>
    <name evidence="2" type="ORF">PCOR1329_LOCUS35778</name>
</gene>
<keyword evidence="3" id="KW-1185">Reference proteome</keyword>
<reference evidence="2" key="1">
    <citation type="submission" date="2023-10" db="EMBL/GenBank/DDBJ databases">
        <authorList>
            <person name="Chen Y."/>
            <person name="Shah S."/>
            <person name="Dougan E. K."/>
            <person name="Thang M."/>
            <person name="Chan C."/>
        </authorList>
    </citation>
    <scope>NUCLEOTIDE SEQUENCE [LARGE SCALE GENOMIC DNA]</scope>
</reference>
<feature type="non-terminal residue" evidence="2">
    <location>
        <position position="1"/>
    </location>
</feature>
<organism evidence="2 3">
    <name type="scientific">Prorocentrum cordatum</name>
    <dbReference type="NCBI Taxonomy" id="2364126"/>
    <lineage>
        <taxon>Eukaryota</taxon>
        <taxon>Sar</taxon>
        <taxon>Alveolata</taxon>
        <taxon>Dinophyceae</taxon>
        <taxon>Prorocentrales</taxon>
        <taxon>Prorocentraceae</taxon>
        <taxon>Prorocentrum</taxon>
    </lineage>
</organism>
<evidence type="ECO:0000256" key="1">
    <source>
        <dbReference type="SAM" id="MobiDB-lite"/>
    </source>
</evidence>
<name>A0ABN9T639_9DINO</name>
<dbReference type="Proteomes" id="UP001189429">
    <property type="component" value="Unassembled WGS sequence"/>
</dbReference>
<feature type="compositionally biased region" description="Gly residues" evidence="1">
    <location>
        <begin position="90"/>
        <end position="99"/>
    </location>
</feature>
<accession>A0ABN9T639</accession>
<evidence type="ECO:0000313" key="2">
    <source>
        <dbReference type="EMBL" id="CAK0840308.1"/>
    </source>
</evidence>
<feature type="region of interest" description="Disordered" evidence="1">
    <location>
        <begin position="70"/>
        <end position="186"/>
    </location>
</feature>
<sequence length="276" mass="29117">RSRFGSQAQALCARALSWPGQPGFAPAATFAPMGGPAVGIEACGPRTGGSELEEEDELGQEPWAGLRARQVSEPVMKRQPSAAARQVSGRAGGALGGGYIREELEEPEEERPVPEEEELGEPCWLLGQDGKAARQESDNLSSFGSPGPLPRQETEMHWPSWGAAGLPQHAGEGEGEPDHSGEWPGVFSQVSDEQMLMPMASLGSSGGWQNAMASTALQASCGFDASLASAAMAAMQDNRAGGVHAGVPSPEWASVYTVMMRNLPNKYTQQLLLEES</sequence>
<dbReference type="EMBL" id="CAUYUJ010014369">
    <property type="protein sequence ID" value="CAK0840308.1"/>
    <property type="molecule type" value="Genomic_DNA"/>
</dbReference>
<comment type="caution">
    <text evidence="2">The sequence shown here is derived from an EMBL/GenBank/DDBJ whole genome shotgun (WGS) entry which is preliminary data.</text>
</comment>